<evidence type="ECO:0000313" key="4">
    <source>
        <dbReference type="Proteomes" id="UP000260925"/>
    </source>
</evidence>
<gene>
    <name evidence="3" type="ORF">DCL06_09445</name>
</gene>
<dbReference type="Gene3D" id="3.40.309.10">
    <property type="entry name" value="Aldehyde Dehydrogenase, Chain A, domain 2"/>
    <property type="match status" value="1"/>
</dbReference>
<protein>
    <submittedName>
        <fullName evidence="3">Succinate-semialdehyde dehydrogenase</fullName>
    </submittedName>
</protein>
<dbReference type="InterPro" id="IPR047110">
    <property type="entry name" value="GABD/Sad-like"/>
</dbReference>
<dbReference type="EMBL" id="DMDD01000225">
    <property type="protein sequence ID" value="HAF73017.1"/>
    <property type="molecule type" value="Genomic_DNA"/>
</dbReference>
<accession>A0A3B9QWA0</accession>
<sequence length="479" mass="51161">MTHQGVTPTTSPSYRTTVPATGEVTANYEHLTDEALATVLEDAASSAAVWRATPIEERAKVVTRVAEIFKERVKELGELATLEMGKPLGESVGEADFSGDIFAYYADNGPTFAADQVLEDTEETLNVVQRRPVGVLLGIMPWNYPYYQIARFAAPNLVTGNVILLKHAESVPGCGLVVEEIVRQALREGGYPEAVYTNIFATHEQVSTIIEDPRVQGVSLTGSERAGAAIAAQAGAALKKAVLELGGSDPYVILSTEDVKAAAATAVAIRLENTGQACNSNKRIIVSEDIYDDFVAEAVELVSALTPRDPSQIEDYTAEKAFGPLSSERAAENLLDQLSRAMDAGAQLRVGGTRVDGDFAGGFYVAPAVVTDIPVGSPIAYEEFFGPVVTVYKVSSDEEALKLANDTQYGLGSTVWAVEEGRAEKFAEGLEAGMTGVNQSAPETESMPFGGVKRSGYGRELGPLGMDEFVNKRLYSVKK</sequence>
<keyword evidence="1" id="KW-0560">Oxidoreductase</keyword>
<organism evidence="3 4">
    <name type="scientific">Corynebacterium variabile</name>
    <dbReference type="NCBI Taxonomy" id="1727"/>
    <lineage>
        <taxon>Bacteria</taxon>
        <taxon>Bacillati</taxon>
        <taxon>Actinomycetota</taxon>
        <taxon>Actinomycetes</taxon>
        <taxon>Mycobacteriales</taxon>
        <taxon>Corynebacteriaceae</taxon>
        <taxon>Corynebacterium</taxon>
    </lineage>
</organism>
<name>A0A3B9QWA0_9CORY</name>
<evidence type="ECO:0000313" key="3">
    <source>
        <dbReference type="EMBL" id="HAF73017.1"/>
    </source>
</evidence>
<dbReference type="GO" id="GO:0004777">
    <property type="term" value="F:succinate-semialdehyde dehydrogenase (NAD+) activity"/>
    <property type="evidence" value="ECO:0007669"/>
    <property type="project" value="TreeGrafter"/>
</dbReference>
<evidence type="ECO:0000259" key="2">
    <source>
        <dbReference type="Pfam" id="PF00171"/>
    </source>
</evidence>
<dbReference type="InterPro" id="IPR016161">
    <property type="entry name" value="Ald_DH/histidinol_DH"/>
</dbReference>
<dbReference type="Gene3D" id="3.40.605.10">
    <property type="entry name" value="Aldehyde Dehydrogenase, Chain A, domain 1"/>
    <property type="match status" value="1"/>
</dbReference>
<comment type="caution">
    <text evidence="3">The sequence shown here is derived from an EMBL/GenBank/DDBJ whole genome shotgun (WGS) entry which is preliminary data.</text>
</comment>
<proteinExistence type="predicted"/>
<dbReference type="InterPro" id="IPR016162">
    <property type="entry name" value="Ald_DH_N"/>
</dbReference>
<dbReference type="InterPro" id="IPR016163">
    <property type="entry name" value="Ald_DH_C"/>
</dbReference>
<dbReference type="InterPro" id="IPR015590">
    <property type="entry name" value="Aldehyde_DH_dom"/>
</dbReference>
<reference evidence="3 4" key="1">
    <citation type="journal article" date="2018" name="Nat. Biotechnol.">
        <title>A standardized bacterial taxonomy based on genome phylogeny substantially revises the tree of life.</title>
        <authorList>
            <person name="Parks D.H."/>
            <person name="Chuvochina M."/>
            <person name="Waite D.W."/>
            <person name="Rinke C."/>
            <person name="Skarshewski A."/>
            <person name="Chaumeil P.A."/>
            <person name="Hugenholtz P."/>
        </authorList>
    </citation>
    <scope>NUCLEOTIDE SEQUENCE [LARGE SCALE GENOMIC DNA]</scope>
    <source>
        <strain evidence="3">UBA9851</strain>
    </source>
</reference>
<dbReference type="PANTHER" id="PTHR43217:SF2">
    <property type="entry name" value="SUCCINATE-SEMIALDEHYDE DEHYDROGENASE [NADP(+)]"/>
    <property type="match status" value="1"/>
</dbReference>
<dbReference type="SUPFAM" id="SSF53720">
    <property type="entry name" value="ALDH-like"/>
    <property type="match status" value="1"/>
</dbReference>
<dbReference type="Proteomes" id="UP000260925">
    <property type="component" value="Unassembled WGS sequence"/>
</dbReference>
<dbReference type="PANTHER" id="PTHR43217">
    <property type="entry name" value="SUCCINATE SEMIALDEHYDE DEHYDROGENASE [NAD(P)+] SAD"/>
    <property type="match status" value="1"/>
</dbReference>
<dbReference type="Pfam" id="PF00171">
    <property type="entry name" value="Aldedh"/>
    <property type="match status" value="1"/>
</dbReference>
<feature type="domain" description="Aldehyde dehydrogenase" evidence="2">
    <location>
        <begin position="12"/>
        <end position="471"/>
    </location>
</feature>
<dbReference type="AlphaFoldDB" id="A0A3B9QWA0"/>
<evidence type="ECO:0000256" key="1">
    <source>
        <dbReference type="ARBA" id="ARBA00023002"/>
    </source>
</evidence>